<reference evidence="2 3" key="1">
    <citation type="submission" date="2017-04" db="EMBL/GenBank/DDBJ databases">
        <title>Comparative genome analysis of Subtercola boreus.</title>
        <authorList>
            <person name="Cho Y.-J."/>
            <person name="Cho A."/>
            <person name="Kim O.-S."/>
            <person name="Lee J.-I."/>
        </authorList>
    </citation>
    <scope>NUCLEOTIDE SEQUENCE [LARGE SCALE GENOMIC DNA]</scope>
    <source>
        <strain evidence="2 3">P27444</strain>
    </source>
</reference>
<dbReference type="InterPro" id="IPR016162">
    <property type="entry name" value="Ald_DH_N"/>
</dbReference>
<dbReference type="EMBL" id="NBXA01000053">
    <property type="protein sequence ID" value="RFA06708.1"/>
    <property type="molecule type" value="Genomic_DNA"/>
</dbReference>
<organism evidence="2 3">
    <name type="scientific">Subtercola boreus</name>
    <dbReference type="NCBI Taxonomy" id="120213"/>
    <lineage>
        <taxon>Bacteria</taxon>
        <taxon>Bacillati</taxon>
        <taxon>Actinomycetota</taxon>
        <taxon>Actinomycetes</taxon>
        <taxon>Micrococcales</taxon>
        <taxon>Microbacteriaceae</taxon>
        <taxon>Subtercola</taxon>
    </lineage>
</organism>
<comment type="caution">
    <text evidence="2">The sequence shown here is derived from an EMBL/GenBank/DDBJ whole genome shotgun (WGS) entry which is preliminary data.</text>
</comment>
<evidence type="ECO:0000313" key="2">
    <source>
        <dbReference type="EMBL" id="RFA06708.1"/>
    </source>
</evidence>
<dbReference type="Proteomes" id="UP000256709">
    <property type="component" value="Unassembled WGS sequence"/>
</dbReference>
<protein>
    <submittedName>
        <fullName evidence="2">Uncharacterized protein</fullName>
    </submittedName>
</protein>
<dbReference type="SUPFAM" id="SSF53720">
    <property type="entry name" value="ALDH-like"/>
    <property type="match status" value="1"/>
</dbReference>
<keyword evidence="1" id="KW-0560">Oxidoreductase</keyword>
<sequence>MFRRVIRILSDSEDGHLAALQFTLFLRHITPAKPDESSTILGQPVNAAPQPIGTALIVSAPSCDSFTIAENVAAALAARNCVELALFEHPAPDVAALIRALQHVLPEGVFTVLSERTGWGGRGPDTAIIILTPDRALLNDRPWVSSRPKSSQQAMVSFYSR</sequence>
<dbReference type="AlphaFoldDB" id="A0A3E0VB41"/>
<evidence type="ECO:0000256" key="1">
    <source>
        <dbReference type="ARBA" id="ARBA00023002"/>
    </source>
</evidence>
<name>A0A3E0VB41_9MICO</name>
<proteinExistence type="predicted"/>
<accession>A0A3E0VB41</accession>
<dbReference type="GO" id="GO:0016491">
    <property type="term" value="F:oxidoreductase activity"/>
    <property type="evidence" value="ECO:0007669"/>
    <property type="project" value="UniProtKB-KW"/>
</dbReference>
<evidence type="ECO:0000313" key="3">
    <source>
        <dbReference type="Proteomes" id="UP000256709"/>
    </source>
</evidence>
<dbReference type="InterPro" id="IPR016161">
    <property type="entry name" value="Ald_DH/histidinol_DH"/>
</dbReference>
<gene>
    <name evidence="2" type="ORF">B7R21_18790</name>
</gene>
<dbReference type="Gene3D" id="3.40.605.10">
    <property type="entry name" value="Aldehyde Dehydrogenase, Chain A, domain 1"/>
    <property type="match status" value="1"/>
</dbReference>